<accession>A0A1J5TCF7</accession>
<protein>
    <submittedName>
        <fullName evidence="1">CRISPR-associated protein (Cas_Csd1)</fullName>
    </submittedName>
</protein>
<evidence type="ECO:0000313" key="1">
    <source>
        <dbReference type="EMBL" id="OIR18599.1"/>
    </source>
</evidence>
<gene>
    <name evidence="1" type="ORF">GALL_09360</name>
</gene>
<organism evidence="1">
    <name type="scientific">mine drainage metagenome</name>
    <dbReference type="NCBI Taxonomy" id="410659"/>
    <lineage>
        <taxon>unclassified sequences</taxon>
        <taxon>metagenomes</taxon>
        <taxon>ecological metagenomes</taxon>
    </lineage>
</organism>
<reference evidence="1" key="1">
    <citation type="submission" date="2016-10" db="EMBL/GenBank/DDBJ databases">
        <title>Sequence of Gallionella enrichment culture.</title>
        <authorList>
            <person name="Poehlein A."/>
            <person name="Muehling M."/>
            <person name="Daniel R."/>
        </authorList>
    </citation>
    <scope>NUCLEOTIDE SEQUENCE</scope>
</reference>
<name>A0A1J5TCF7_9ZZZZ</name>
<dbReference type="Pfam" id="PF09709">
    <property type="entry name" value="Cas_Csd1"/>
    <property type="match status" value="1"/>
</dbReference>
<dbReference type="EMBL" id="MLJW01000002">
    <property type="protein sequence ID" value="OIR18599.1"/>
    <property type="molecule type" value="Genomic_DNA"/>
</dbReference>
<dbReference type="InterPro" id="IPR010144">
    <property type="entry name" value="CRISPR-assoc_prot_Csd1-typ"/>
</dbReference>
<dbReference type="AlphaFoldDB" id="A0A1J5TCF7"/>
<sequence>MIFPALHRFAQSRGLLDDLDFTEQTIHAHFDLQPDGTLIGVFPVGEKGNLVKKPVSRIASRNSAAIAYLGADNANRVIPGLDPEAKRLTIETQLLFLEQLRTAAAETDHAGITAVTRFLDNLASDEAARISVKAAFDAQKLKVSDWITFRVEGYDGYLIEWTVLKDWWRRKCAAKRESAAASSTDPLVPCMVTGRLCTPVRTHGTRIKVAPGGLPGGVALVSSDKPAFGSYGFEKSLVSPMSEEAVEGYIRATNYLGDKTHPDHHYRTTDTIYLFWCDQPDFTANPAKAVEEGTGPETAEGSDWLSLEVANTTAAAPLSDSPQAAVKVFGSPQVGAIPAGTDAMKARFYCLALSGSSARGIIRGWIDEPLPKAIENVRTWFEDLLIPLDRAIFDPADKTKDLKKRRRLAEPGDRHSRWPLWQLVAALEGKGDSTPELARQRTLLFSCALLGRCYPVPLELIATACRRISTSGDCSPPRAALIQMLLRRHFFQQTELKLTTMSSIDDHIQNSRAFRSGRLLRVLHGIQAKALGDRNASVIDKFYSSASATPAAVLGGLVAKAQPHLSKIRKEHPGLAVWYDEQLTDIVSGIVEQGGFKDTHDPAEQGEFALGFYYQRILARKEKPEADEDLAANVAE</sequence>
<dbReference type="NCBIfam" id="TIGR01863">
    <property type="entry name" value="cas_Csd1"/>
    <property type="match status" value="1"/>
</dbReference>
<comment type="caution">
    <text evidence="1">The sequence shown here is derived from an EMBL/GenBank/DDBJ whole genome shotgun (WGS) entry which is preliminary data.</text>
</comment>
<proteinExistence type="predicted"/>